<organism evidence="1 2">
    <name type="scientific">Luteibacter rhizovicinus DSM 16549</name>
    <dbReference type="NCBI Taxonomy" id="1440763"/>
    <lineage>
        <taxon>Bacteria</taxon>
        <taxon>Pseudomonadati</taxon>
        <taxon>Pseudomonadota</taxon>
        <taxon>Gammaproteobacteria</taxon>
        <taxon>Lysobacterales</taxon>
        <taxon>Rhodanobacteraceae</taxon>
        <taxon>Luteibacter</taxon>
    </lineage>
</organism>
<keyword evidence="2" id="KW-1185">Reference proteome</keyword>
<dbReference type="Proteomes" id="UP000182987">
    <property type="component" value="Chromosome"/>
</dbReference>
<name>A0A0G9H5X0_9GAMM</name>
<dbReference type="OrthoDB" id="5959629at2"/>
<dbReference type="AlphaFoldDB" id="A0A0G9H5X0"/>
<proteinExistence type="predicted"/>
<dbReference type="STRING" id="1440763.BJI69_03160"/>
<protein>
    <submittedName>
        <fullName evidence="1">Uncharacterized protein</fullName>
    </submittedName>
</protein>
<gene>
    <name evidence="1" type="ORF">BJI69_03160</name>
</gene>
<dbReference type="EMBL" id="CP017480">
    <property type="protein sequence ID" value="APG03002.1"/>
    <property type="molecule type" value="Genomic_DNA"/>
</dbReference>
<dbReference type="KEGG" id="lrz:BJI69_03160"/>
<evidence type="ECO:0000313" key="1">
    <source>
        <dbReference type="EMBL" id="APG03002.1"/>
    </source>
</evidence>
<accession>A0A0G9H5X0</accession>
<evidence type="ECO:0000313" key="2">
    <source>
        <dbReference type="Proteomes" id="UP000182987"/>
    </source>
</evidence>
<dbReference type="RefSeq" id="WP_046968987.1">
    <property type="nucleotide sequence ID" value="NZ_CP017480.1"/>
</dbReference>
<sequence>MNIISPVLGPGAYAVKATTMQAPVDARTGARAAKAVVSSTIDFSRVTPRQLQAYVSGMVRSNRMTATDGSAISSSIPHEWYAKRPDVPVDFTANMKSKLDAARGQSSKPLAAFYAGLMERMKMMEAQSVPISVVA</sequence>
<dbReference type="PATRIC" id="fig|1440763.5.peg.3568"/>
<reference evidence="2" key="1">
    <citation type="submission" date="2016-09" db="EMBL/GenBank/DDBJ databases">
        <authorList>
            <person name="Lysoe E."/>
        </authorList>
    </citation>
    <scope>NUCLEOTIDE SEQUENCE [LARGE SCALE GENOMIC DNA]</scope>
    <source>
        <strain evidence="2">LJ96T</strain>
    </source>
</reference>